<feature type="transmembrane region" description="Helical" evidence="6">
    <location>
        <begin position="82"/>
        <end position="102"/>
    </location>
</feature>
<feature type="transmembrane region" description="Helical" evidence="6">
    <location>
        <begin position="12"/>
        <end position="30"/>
    </location>
</feature>
<dbReference type="EMBL" id="VOIH02000008">
    <property type="protein sequence ID" value="KAF3440495.1"/>
    <property type="molecule type" value="Genomic_DNA"/>
</dbReference>
<dbReference type="AlphaFoldDB" id="A0A8K0E003"/>
<dbReference type="PANTHER" id="PTHR31218">
    <property type="entry name" value="WAT1-RELATED PROTEIN"/>
    <property type="match status" value="1"/>
</dbReference>
<evidence type="ECO:0000256" key="4">
    <source>
        <dbReference type="ARBA" id="ARBA00022989"/>
    </source>
</evidence>
<evidence type="ECO:0000313" key="9">
    <source>
        <dbReference type="Proteomes" id="UP000796880"/>
    </source>
</evidence>
<comment type="subcellular location">
    <subcellularLocation>
        <location evidence="1 6">Membrane</location>
        <topology evidence="1 6">Multi-pass membrane protein</topology>
    </subcellularLocation>
</comment>
<keyword evidence="5 6" id="KW-0472">Membrane</keyword>
<organism evidence="8 9">
    <name type="scientific">Rhamnella rubrinervis</name>
    <dbReference type="NCBI Taxonomy" id="2594499"/>
    <lineage>
        <taxon>Eukaryota</taxon>
        <taxon>Viridiplantae</taxon>
        <taxon>Streptophyta</taxon>
        <taxon>Embryophyta</taxon>
        <taxon>Tracheophyta</taxon>
        <taxon>Spermatophyta</taxon>
        <taxon>Magnoliopsida</taxon>
        <taxon>eudicotyledons</taxon>
        <taxon>Gunneridae</taxon>
        <taxon>Pentapetalae</taxon>
        <taxon>rosids</taxon>
        <taxon>fabids</taxon>
        <taxon>Rosales</taxon>
        <taxon>Rhamnaceae</taxon>
        <taxon>rhamnoid group</taxon>
        <taxon>Rhamneae</taxon>
        <taxon>Rhamnella</taxon>
    </lineage>
</organism>
<feature type="transmembrane region" description="Helical" evidence="6">
    <location>
        <begin position="164"/>
        <end position="188"/>
    </location>
</feature>
<dbReference type="OrthoDB" id="1728340at2759"/>
<dbReference type="SUPFAM" id="SSF103481">
    <property type="entry name" value="Multidrug resistance efflux transporter EmrE"/>
    <property type="match status" value="1"/>
</dbReference>
<dbReference type="GO" id="GO:0016020">
    <property type="term" value="C:membrane"/>
    <property type="evidence" value="ECO:0007669"/>
    <property type="project" value="UniProtKB-SubCell"/>
</dbReference>
<dbReference type="InterPro" id="IPR037185">
    <property type="entry name" value="EmrE-like"/>
</dbReference>
<feature type="transmembrane region" description="Helical" evidence="6">
    <location>
        <begin position="132"/>
        <end position="152"/>
    </location>
</feature>
<dbReference type="GO" id="GO:0022857">
    <property type="term" value="F:transmembrane transporter activity"/>
    <property type="evidence" value="ECO:0007669"/>
    <property type="project" value="InterPro"/>
</dbReference>
<proteinExistence type="inferred from homology"/>
<feature type="transmembrane region" description="Helical" evidence="6">
    <location>
        <begin position="42"/>
        <end position="62"/>
    </location>
</feature>
<protein>
    <recommendedName>
        <fullName evidence="6">WAT1-related protein</fullName>
    </recommendedName>
</protein>
<dbReference type="InterPro" id="IPR000620">
    <property type="entry name" value="EamA_dom"/>
</dbReference>
<accession>A0A8K0E003</accession>
<evidence type="ECO:0000313" key="8">
    <source>
        <dbReference type="EMBL" id="KAF3440495.1"/>
    </source>
</evidence>
<evidence type="ECO:0000256" key="5">
    <source>
        <dbReference type="ARBA" id="ARBA00023136"/>
    </source>
</evidence>
<evidence type="ECO:0000259" key="7">
    <source>
        <dbReference type="Pfam" id="PF00892"/>
    </source>
</evidence>
<name>A0A8K0E003_9ROSA</name>
<evidence type="ECO:0000256" key="6">
    <source>
        <dbReference type="RuleBase" id="RU363077"/>
    </source>
</evidence>
<gene>
    <name evidence="8" type="ORF">FNV43_RR18779</name>
</gene>
<dbReference type="Proteomes" id="UP000796880">
    <property type="component" value="Unassembled WGS sequence"/>
</dbReference>
<evidence type="ECO:0000256" key="3">
    <source>
        <dbReference type="ARBA" id="ARBA00022692"/>
    </source>
</evidence>
<sequence>MKMWNFVSGLKPVLLMVLVQAWFGGAHVGYKMALYDGMSAKIMVAYRFIFASAFMVALAFFVERGSMVHNLYAESLSLTSATFVSAMSNLIPALSFILAVIFRMEKLGIGSLAGKAKVVGVMAKMSEKYPPYSATALMCLFASIQATVYAMLVERDWSKWKLGWNIRLLAVLYAGILPSGICVTAMAWCSNMKGAFFVSAFYPLMLVFVAIAGSLFLEEHLHLGRPIWSVVGKERGAKADFQNYILKRVNRIGTN</sequence>
<evidence type="ECO:0000256" key="2">
    <source>
        <dbReference type="ARBA" id="ARBA00007635"/>
    </source>
</evidence>
<reference evidence="8" key="1">
    <citation type="submission" date="2020-03" db="EMBL/GenBank/DDBJ databases">
        <title>A high-quality chromosome-level genome assembly of a woody plant with both climbing and erect habits, Rhamnella rubrinervis.</title>
        <authorList>
            <person name="Lu Z."/>
            <person name="Yang Y."/>
            <person name="Zhu X."/>
            <person name="Sun Y."/>
        </authorList>
    </citation>
    <scope>NUCLEOTIDE SEQUENCE</scope>
    <source>
        <strain evidence="8">BYM</strain>
        <tissue evidence="8">Leaf</tissue>
    </source>
</reference>
<comment type="similarity">
    <text evidence="2 6">Belongs to the drug/metabolite transporter (DMT) superfamily. Plant drug/metabolite exporter (P-DME) (TC 2.A.7.4) family.</text>
</comment>
<evidence type="ECO:0000256" key="1">
    <source>
        <dbReference type="ARBA" id="ARBA00004141"/>
    </source>
</evidence>
<keyword evidence="9" id="KW-1185">Reference proteome</keyword>
<keyword evidence="4 6" id="KW-1133">Transmembrane helix</keyword>
<dbReference type="InterPro" id="IPR030184">
    <property type="entry name" value="WAT1-related"/>
</dbReference>
<keyword evidence="3 6" id="KW-0812">Transmembrane</keyword>
<feature type="transmembrane region" description="Helical" evidence="6">
    <location>
        <begin position="195"/>
        <end position="217"/>
    </location>
</feature>
<dbReference type="Pfam" id="PF00892">
    <property type="entry name" value="EamA"/>
    <property type="match status" value="1"/>
</dbReference>
<feature type="domain" description="EamA" evidence="7">
    <location>
        <begin position="121"/>
        <end position="224"/>
    </location>
</feature>
<comment type="caution">
    <text evidence="8">The sequence shown here is derived from an EMBL/GenBank/DDBJ whole genome shotgun (WGS) entry which is preliminary data.</text>
</comment>